<dbReference type="Pfam" id="PF20151">
    <property type="entry name" value="DUF6533"/>
    <property type="match status" value="1"/>
</dbReference>
<gene>
    <name evidence="2" type="ORF">MYCIT1_LOCUS16553</name>
</gene>
<dbReference type="AlphaFoldDB" id="A0AAD2HAI7"/>
<organism evidence="2 3">
    <name type="scientific">Mycena citricolor</name>
    <dbReference type="NCBI Taxonomy" id="2018698"/>
    <lineage>
        <taxon>Eukaryota</taxon>
        <taxon>Fungi</taxon>
        <taxon>Dikarya</taxon>
        <taxon>Basidiomycota</taxon>
        <taxon>Agaricomycotina</taxon>
        <taxon>Agaricomycetes</taxon>
        <taxon>Agaricomycetidae</taxon>
        <taxon>Agaricales</taxon>
        <taxon>Marasmiineae</taxon>
        <taxon>Mycenaceae</taxon>
        <taxon>Mycena</taxon>
    </lineage>
</organism>
<name>A0AAD2HAI7_9AGAR</name>
<dbReference type="Proteomes" id="UP001295794">
    <property type="component" value="Unassembled WGS sequence"/>
</dbReference>
<evidence type="ECO:0000313" key="2">
    <source>
        <dbReference type="EMBL" id="CAK5271486.1"/>
    </source>
</evidence>
<evidence type="ECO:0000259" key="1">
    <source>
        <dbReference type="Pfam" id="PF20151"/>
    </source>
</evidence>
<keyword evidence="3" id="KW-1185">Reference proteome</keyword>
<feature type="domain" description="DUF6533" evidence="1">
    <location>
        <begin position="66"/>
        <end position="90"/>
    </location>
</feature>
<protein>
    <recommendedName>
        <fullName evidence="1">DUF6533 domain-containing protein</fullName>
    </recommendedName>
</protein>
<dbReference type="InterPro" id="IPR045340">
    <property type="entry name" value="DUF6533"/>
</dbReference>
<dbReference type="EMBL" id="CAVNYO010000172">
    <property type="protein sequence ID" value="CAK5271486.1"/>
    <property type="molecule type" value="Genomic_DNA"/>
</dbReference>
<feature type="non-terminal residue" evidence="2">
    <location>
        <position position="1"/>
    </location>
</feature>
<evidence type="ECO:0000313" key="3">
    <source>
        <dbReference type="Proteomes" id="UP001295794"/>
    </source>
</evidence>
<comment type="caution">
    <text evidence="2">The sequence shown here is derived from an EMBL/GenBank/DDBJ whole genome shotgun (WGS) entry which is preliminary data.</text>
</comment>
<accession>A0AAD2HAI7</accession>
<proteinExistence type="predicted"/>
<reference evidence="2" key="1">
    <citation type="submission" date="2023-11" db="EMBL/GenBank/DDBJ databases">
        <authorList>
            <person name="De Vega J J."/>
            <person name="De Vega J J."/>
        </authorList>
    </citation>
    <scope>NUCLEOTIDE SEQUENCE</scope>
</reference>
<sequence>LLPSPPFPFSFSHHGRSGQRVHHAVHPQPDSAVCLPGWAVMGHPRLLCVLCAVMRERVCAEMGAGVVTLEDEIRYIWSARMNFSKAMFLWVSRLSFFFFPSCSIDPRGAVQIRYYT</sequence>